<dbReference type="Proteomes" id="UP001172680">
    <property type="component" value="Unassembled WGS sequence"/>
</dbReference>
<comment type="caution">
    <text evidence="1">The sequence shown here is derived from an EMBL/GenBank/DDBJ whole genome shotgun (WGS) entry which is preliminary data.</text>
</comment>
<reference evidence="1" key="1">
    <citation type="submission" date="2022-10" db="EMBL/GenBank/DDBJ databases">
        <title>Culturing micro-colonial fungi from biological soil crusts in the Mojave desert and describing Neophaeococcomyces mojavensis, and introducing the new genera and species Taxawa tesnikishii.</title>
        <authorList>
            <person name="Kurbessoian T."/>
            <person name="Stajich J.E."/>
        </authorList>
    </citation>
    <scope>NUCLEOTIDE SEQUENCE</scope>
    <source>
        <strain evidence="1">JES_115</strain>
    </source>
</reference>
<protein>
    <submittedName>
        <fullName evidence="1">Uncharacterized protein</fullName>
    </submittedName>
</protein>
<proteinExistence type="predicted"/>
<evidence type="ECO:0000313" key="1">
    <source>
        <dbReference type="EMBL" id="KAJ9633816.1"/>
    </source>
</evidence>
<keyword evidence="2" id="KW-1185">Reference proteome</keyword>
<name>A0ACC2YES7_9PEZI</name>
<accession>A0ACC2YES7</accession>
<sequence length="334" mass="36864">MPDLHQDLLEIQEQGLRRAGLRSRGTAVDRSTNVEQSAAGPADEISPTEEPRLAITLPGDGGVDAGVDADADADAYAATDAETDSDANTDNDDGLYHESVISGASPEFEHDGCGDDTDRVNVGSDIDSWQIDYSNGDNKLRVDELIAETSSTEFDGRQAINMLQGRYTMDYGCTESGSRPASVADEYYPVFSLDLLVIVGRPLRSITQPNDPFSEDITVTFKDWRAPYSSKYRYGLPFDMDHRTFRVATRATREVWFLVMHPLGESSQGRSSTRQESAKRLEKSSRSCPLRLPHAQFLAVYITRVFLLGQFLGEGIEPSWTLGGLQSEMIAFEK</sequence>
<dbReference type="EMBL" id="JAPDRP010000041">
    <property type="protein sequence ID" value="KAJ9633816.1"/>
    <property type="molecule type" value="Genomic_DNA"/>
</dbReference>
<organism evidence="1 2">
    <name type="scientific">Coniosporium tulheliwenetii</name>
    <dbReference type="NCBI Taxonomy" id="3383036"/>
    <lineage>
        <taxon>Eukaryota</taxon>
        <taxon>Fungi</taxon>
        <taxon>Dikarya</taxon>
        <taxon>Ascomycota</taxon>
        <taxon>Pezizomycotina</taxon>
        <taxon>Dothideomycetes</taxon>
        <taxon>Dothideomycetes incertae sedis</taxon>
        <taxon>Coniosporium</taxon>
    </lineage>
</organism>
<evidence type="ECO:0000313" key="2">
    <source>
        <dbReference type="Proteomes" id="UP001172680"/>
    </source>
</evidence>
<gene>
    <name evidence="1" type="ORF">H2199_009229</name>
</gene>